<sequence length="27" mass="3010">MIQMKIIAYICIGTSQDTNEGNHLVLC</sequence>
<organism evidence="1">
    <name type="scientific">Rhizophora mucronata</name>
    <name type="common">Asiatic mangrove</name>
    <dbReference type="NCBI Taxonomy" id="61149"/>
    <lineage>
        <taxon>Eukaryota</taxon>
        <taxon>Viridiplantae</taxon>
        <taxon>Streptophyta</taxon>
        <taxon>Embryophyta</taxon>
        <taxon>Tracheophyta</taxon>
        <taxon>Spermatophyta</taxon>
        <taxon>Magnoliopsida</taxon>
        <taxon>eudicotyledons</taxon>
        <taxon>Gunneridae</taxon>
        <taxon>Pentapetalae</taxon>
        <taxon>rosids</taxon>
        <taxon>fabids</taxon>
        <taxon>Malpighiales</taxon>
        <taxon>Rhizophoraceae</taxon>
        <taxon>Rhizophora</taxon>
    </lineage>
</organism>
<dbReference type="EMBL" id="GGEC01093633">
    <property type="protein sequence ID" value="MBX74117.1"/>
    <property type="molecule type" value="Transcribed_RNA"/>
</dbReference>
<evidence type="ECO:0000313" key="1">
    <source>
        <dbReference type="EMBL" id="MBX74117.1"/>
    </source>
</evidence>
<name>A0A2P2R4L6_RHIMU</name>
<reference evidence="1" key="1">
    <citation type="submission" date="2018-02" db="EMBL/GenBank/DDBJ databases">
        <title>Rhizophora mucronata_Transcriptome.</title>
        <authorList>
            <person name="Meera S.P."/>
            <person name="Sreeshan A."/>
            <person name="Augustine A."/>
        </authorList>
    </citation>
    <scope>NUCLEOTIDE SEQUENCE</scope>
    <source>
        <tissue evidence="1">Leaf</tissue>
    </source>
</reference>
<protein>
    <submittedName>
        <fullName evidence="1">Uncharacterized protein</fullName>
    </submittedName>
</protein>
<dbReference type="AlphaFoldDB" id="A0A2P2R4L6"/>
<proteinExistence type="predicted"/>
<accession>A0A2P2R4L6</accession>